<dbReference type="Proteomes" id="UP000178930">
    <property type="component" value="Unassembled WGS sequence"/>
</dbReference>
<evidence type="ECO:0008006" key="3">
    <source>
        <dbReference type="Google" id="ProtNLM"/>
    </source>
</evidence>
<dbReference type="AlphaFoldDB" id="A0A1G1XW55"/>
<sequence length="63" mass="7171">MVDIYQILDKLGINYQKFDHPPVFTVLESKKLRQEIPGAQTKNLFCKSAEYPAVSAAGMRRSQ</sequence>
<dbReference type="STRING" id="1797532.A2729_06085"/>
<organism evidence="1 2">
    <name type="scientific">Candidatus Buchananbacteria bacterium RIFCSPHIGHO2_01_FULL_39_14</name>
    <dbReference type="NCBI Taxonomy" id="1797532"/>
    <lineage>
        <taxon>Bacteria</taxon>
        <taxon>Candidatus Buchananiibacteriota</taxon>
    </lineage>
</organism>
<comment type="caution">
    <text evidence="1">The sequence shown here is derived from an EMBL/GenBank/DDBJ whole genome shotgun (WGS) entry which is preliminary data.</text>
</comment>
<dbReference type="GO" id="GO:0002161">
    <property type="term" value="F:aminoacyl-tRNA deacylase activity"/>
    <property type="evidence" value="ECO:0007669"/>
    <property type="project" value="InterPro"/>
</dbReference>
<name>A0A1G1XW55_9BACT</name>
<proteinExistence type="predicted"/>
<dbReference type="InterPro" id="IPR036754">
    <property type="entry name" value="YbaK/aa-tRNA-synt-asso_dom_sf"/>
</dbReference>
<dbReference type="EMBL" id="MHIB01000017">
    <property type="protein sequence ID" value="OGY44323.1"/>
    <property type="molecule type" value="Genomic_DNA"/>
</dbReference>
<gene>
    <name evidence="1" type="ORF">A2729_06085</name>
</gene>
<evidence type="ECO:0000313" key="1">
    <source>
        <dbReference type="EMBL" id="OGY44323.1"/>
    </source>
</evidence>
<reference evidence="1 2" key="1">
    <citation type="journal article" date="2016" name="Nat. Commun.">
        <title>Thousands of microbial genomes shed light on interconnected biogeochemical processes in an aquifer system.</title>
        <authorList>
            <person name="Anantharaman K."/>
            <person name="Brown C.T."/>
            <person name="Hug L.A."/>
            <person name="Sharon I."/>
            <person name="Castelle C.J."/>
            <person name="Probst A.J."/>
            <person name="Thomas B.C."/>
            <person name="Singh A."/>
            <person name="Wilkins M.J."/>
            <person name="Karaoz U."/>
            <person name="Brodie E.L."/>
            <person name="Williams K.H."/>
            <person name="Hubbard S.S."/>
            <person name="Banfield J.F."/>
        </authorList>
    </citation>
    <scope>NUCLEOTIDE SEQUENCE [LARGE SCALE GENOMIC DNA]</scope>
</reference>
<accession>A0A1G1XW55</accession>
<dbReference type="SUPFAM" id="SSF55826">
    <property type="entry name" value="YbaK/ProRS associated domain"/>
    <property type="match status" value="1"/>
</dbReference>
<protein>
    <recommendedName>
        <fullName evidence="3">YbaK/aminoacyl-tRNA synthetase-associated domain-containing protein</fullName>
    </recommendedName>
</protein>
<evidence type="ECO:0000313" key="2">
    <source>
        <dbReference type="Proteomes" id="UP000178930"/>
    </source>
</evidence>
<dbReference type="Gene3D" id="3.90.960.10">
    <property type="entry name" value="YbaK/aminoacyl-tRNA synthetase-associated domain"/>
    <property type="match status" value="1"/>
</dbReference>